<accession>A0A4S3ZQR2</accession>
<comment type="caution">
    <text evidence="2">The sequence shown here is derived from an EMBL/GenBank/DDBJ whole genome shotgun (WGS) entry which is preliminary data.</text>
</comment>
<organism evidence="2 3">
    <name type="scientific">Flavobacterium supellecticarium</name>
    <dbReference type="NCBI Taxonomy" id="2565924"/>
    <lineage>
        <taxon>Bacteria</taxon>
        <taxon>Pseudomonadati</taxon>
        <taxon>Bacteroidota</taxon>
        <taxon>Flavobacteriia</taxon>
        <taxon>Flavobacteriales</taxon>
        <taxon>Flavobacteriaceae</taxon>
        <taxon>Flavobacterium</taxon>
    </lineage>
</organism>
<dbReference type="Gene3D" id="3.90.1200.10">
    <property type="match status" value="1"/>
</dbReference>
<dbReference type="InterPro" id="IPR002575">
    <property type="entry name" value="Aminoglycoside_PTrfase"/>
</dbReference>
<protein>
    <submittedName>
        <fullName evidence="2">DUF1679 domain-containing protein</fullName>
    </submittedName>
</protein>
<feature type="domain" description="Aminoglycoside phosphotransferase" evidence="1">
    <location>
        <begin position="53"/>
        <end position="255"/>
    </location>
</feature>
<dbReference type="Proteomes" id="UP000307507">
    <property type="component" value="Unassembled WGS sequence"/>
</dbReference>
<dbReference type="Pfam" id="PF01636">
    <property type="entry name" value="APH"/>
    <property type="match status" value="1"/>
</dbReference>
<name>A0A4S3ZQR2_9FLAO</name>
<evidence type="ECO:0000313" key="3">
    <source>
        <dbReference type="Proteomes" id="UP000307507"/>
    </source>
</evidence>
<sequence>MSPLMQLTPENIYRFLHKRQLIDNDAVVKGNFMVIPANTRNTILKIMIEKDNSLFAKQMEKDPVSVSQFQREINAYALFKNNTEFSTLAHLVPDMLDYDDENNILITRLLPDAKNLSEYYMLTKNFDLALPREQAHILSACHVVPDVKTDTSGFPKILPWVLRLHQFRATDFFVGNQASTEIIQLIKDNSVLQNALIDLANSWQYTHLIHGDIKWINFLVTTNDTNQLTQKLIDWELADIGDPLWDVAGLLQSYISIWVLGFDNANPYSNTLPDYMKPFDMRELQPSAEAFLKEYITLQGYPTEYHPYFYDKVMRLTAARIIQTSVEATTFNSKIEANYMRCIQLAYNIMKDPMTALDELFTIKSFHHV</sequence>
<proteinExistence type="predicted"/>
<dbReference type="EMBL" id="SSNZ01000010">
    <property type="protein sequence ID" value="THF47917.1"/>
    <property type="molecule type" value="Genomic_DNA"/>
</dbReference>
<gene>
    <name evidence="2" type="ORF">E6C50_15910</name>
</gene>
<evidence type="ECO:0000313" key="2">
    <source>
        <dbReference type="EMBL" id="THF47917.1"/>
    </source>
</evidence>
<dbReference type="AlphaFoldDB" id="A0A4S3ZQR2"/>
<dbReference type="OrthoDB" id="3806873at2"/>
<dbReference type="InterPro" id="IPR011009">
    <property type="entry name" value="Kinase-like_dom_sf"/>
</dbReference>
<keyword evidence="3" id="KW-1185">Reference proteome</keyword>
<reference evidence="2 3" key="1">
    <citation type="submission" date="2019-04" db="EMBL/GenBank/DDBJ databases">
        <title>Flavobacterium sp. nov. isolated from construction timber.</title>
        <authorList>
            <person name="Lin S.-Y."/>
            <person name="Chang C.-T."/>
            <person name="Young C.-C."/>
        </authorList>
    </citation>
    <scope>NUCLEOTIDE SEQUENCE [LARGE SCALE GENOMIC DNA]</scope>
    <source>
        <strain evidence="2 3">CC-CTC003</strain>
    </source>
</reference>
<evidence type="ECO:0000259" key="1">
    <source>
        <dbReference type="Pfam" id="PF01636"/>
    </source>
</evidence>
<dbReference type="SUPFAM" id="SSF56112">
    <property type="entry name" value="Protein kinase-like (PK-like)"/>
    <property type="match status" value="1"/>
</dbReference>